<dbReference type="OrthoDB" id="14144at2"/>
<evidence type="ECO:0000313" key="3">
    <source>
        <dbReference type="Proteomes" id="UP000194141"/>
    </source>
</evidence>
<feature type="domain" description="4-vinyl reductase 4VR" evidence="1">
    <location>
        <begin position="98"/>
        <end position="159"/>
    </location>
</feature>
<proteinExistence type="predicted"/>
<dbReference type="PANTHER" id="PTHR35090:SF1">
    <property type="entry name" value="SLR0144 PROTEIN"/>
    <property type="match status" value="1"/>
</dbReference>
<protein>
    <recommendedName>
        <fullName evidence="1">4-vinyl reductase 4VR domain-containing protein</fullName>
    </recommendedName>
</protein>
<dbReference type="Proteomes" id="UP000194141">
    <property type="component" value="Unassembled WGS sequence"/>
</dbReference>
<dbReference type="RefSeq" id="WP_086033447.1">
    <property type="nucleotide sequence ID" value="NZ_MDSU01000018.1"/>
</dbReference>
<sequence>MQKEDIRIKTAQYVEQEGFILPKNVFRDFFSQLIKLAGFGLGGMFILSGKKAGKKAASHIKELIGENLSIDDARECIIAYFEESKQCIVKEFTLKESVASLKLEHSVFAEGIESKKPTCLPLGGTIAGMLEEFLGGSWEPKKTQCITQGFNECVFEVKHK</sequence>
<comment type="caution">
    <text evidence="2">The sequence shown here is derived from an EMBL/GenBank/DDBJ whole genome shotgun (WGS) entry which is preliminary data.</text>
</comment>
<dbReference type="Pfam" id="PF02830">
    <property type="entry name" value="V4R"/>
    <property type="match status" value="1"/>
</dbReference>
<dbReference type="InterPro" id="IPR004096">
    <property type="entry name" value="V4R"/>
</dbReference>
<dbReference type="STRING" id="1562698.DESAMIL20_721"/>
<name>A0A1X4XUI0_9BACT</name>
<dbReference type="EMBL" id="MDSU01000018">
    <property type="protein sequence ID" value="OSS41168.1"/>
    <property type="molecule type" value="Genomic_DNA"/>
</dbReference>
<accession>A0A1X4XUI0</accession>
<evidence type="ECO:0000259" key="1">
    <source>
        <dbReference type="SMART" id="SM00989"/>
    </source>
</evidence>
<evidence type="ECO:0000313" key="2">
    <source>
        <dbReference type="EMBL" id="OSS41168.1"/>
    </source>
</evidence>
<organism evidence="2 3">
    <name type="scientific">Desulfurella amilsii</name>
    <dbReference type="NCBI Taxonomy" id="1562698"/>
    <lineage>
        <taxon>Bacteria</taxon>
        <taxon>Pseudomonadati</taxon>
        <taxon>Campylobacterota</taxon>
        <taxon>Desulfurellia</taxon>
        <taxon>Desulfurellales</taxon>
        <taxon>Desulfurellaceae</taxon>
        <taxon>Desulfurella</taxon>
    </lineage>
</organism>
<dbReference type="AlphaFoldDB" id="A0A1X4XUI0"/>
<dbReference type="Gene3D" id="3.30.1380.20">
    <property type="entry name" value="Trafficking protein particle complex subunit 3"/>
    <property type="match status" value="1"/>
</dbReference>
<dbReference type="SUPFAM" id="SSF111126">
    <property type="entry name" value="Ligand-binding domain in the NO signalling and Golgi transport"/>
    <property type="match status" value="1"/>
</dbReference>
<dbReference type="PANTHER" id="PTHR35090">
    <property type="entry name" value="DNA-DIRECTED RNA POLYMERASE SUBUNIT I"/>
    <property type="match status" value="1"/>
</dbReference>
<dbReference type="SMART" id="SM00989">
    <property type="entry name" value="V4R"/>
    <property type="match status" value="1"/>
</dbReference>
<dbReference type="InterPro" id="IPR024096">
    <property type="entry name" value="NO_sig/Golgi_transp_ligand-bd"/>
</dbReference>
<gene>
    <name evidence="2" type="ORF">DESAMIL20_721</name>
</gene>
<reference evidence="2 3" key="1">
    <citation type="journal article" date="2017" name="Front. Microbiol.">
        <title>Genome Sequence of Desulfurella amilsii Strain TR1 and Comparative Genomics of Desulfurellaceae Family.</title>
        <authorList>
            <person name="Florentino A.P."/>
            <person name="Stams A.J."/>
            <person name="Sanchez-Andrea I."/>
        </authorList>
    </citation>
    <scope>NUCLEOTIDE SEQUENCE [LARGE SCALE GENOMIC DNA]</scope>
    <source>
        <strain evidence="2 3">TR1</strain>
    </source>
</reference>
<keyword evidence="3" id="KW-1185">Reference proteome</keyword>